<dbReference type="Pfam" id="PF06423">
    <property type="entry name" value="GWT1"/>
    <property type="match status" value="1"/>
</dbReference>
<dbReference type="InterPro" id="IPR009447">
    <property type="entry name" value="PIGW/GWT1"/>
</dbReference>
<gene>
    <name evidence="6" type="ORF">RN001_007054</name>
</gene>
<feature type="transmembrane region" description="Helical" evidence="5">
    <location>
        <begin position="112"/>
        <end position="130"/>
    </location>
</feature>
<dbReference type="PIRSF" id="PIRSF017321">
    <property type="entry name" value="GWT1"/>
    <property type="match status" value="1"/>
</dbReference>
<dbReference type="GO" id="GO:0006506">
    <property type="term" value="P:GPI anchor biosynthetic process"/>
    <property type="evidence" value="ECO:0007669"/>
    <property type="project" value="UniProtKB-KW"/>
</dbReference>
<feature type="transmembrane region" description="Helical" evidence="5">
    <location>
        <begin position="375"/>
        <end position="397"/>
    </location>
</feature>
<feature type="transmembrane region" description="Helical" evidence="5">
    <location>
        <begin position="49"/>
        <end position="68"/>
    </location>
</feature>
<feature type="transmembrane region" description="Helical" evidence="5">
    <location>
        <begin position="403"/>
        <end position="426"/>
    </location>
</feature>
<keyword evidence="3 5" id="KW-1133">Transmembrane helix</keyword>
<reference evidence="7" key="1">
    <citation type="submission" date="2023-01" db="EMBL/GenBank/DDBJ databases">
        <title>Key to firefly adult light organ development and bioluminescence: homeobox transcription factors regulate luciferase expression and transportation to peroxisome.</title>
        <authorList>
            <person name="Fu X."/>
        </authorList>
    </citation>
    <scope>NUCLEOTIDE SEQUENCE [LARGE SCALE GENOMIC DNA]</scope>
</reference>
<dbReference type="PANTHER" id="PTHR20661:SF0">
    <property type="entry name" value="PHOSPHATIDYLINOSITOL-GLYCAN BIOSYNTHESIS CLASS W PROTEIN"/>
    <property type="match status" value="1"/>
</dbReference>
<feature type="transmembrane region" description="Helical" evidence="5">
    <location>
        <begin position="142"/>
        <end position="161"/>
    </location>
</feature>
<comment type="subcellular location">
    <subcellularLocation>
        <location evidence="5">Endoplasmic reticulum membrane</location>
        <topology evidence="5">Multi-pass membrane protein</topology>
    </subcellularLocation>
    <subcellularLocation>
        <location evidence="1">Membrane</location>
        <topology evidence="1">Multi-pass membrane protein</topology>
    </subcellularLocation>
</comment>
<feature type="transmembrane region" description="Helical" evidence="5">
    <location>
        <begin position="334"/>
        <end position="355"/>
    </location>
</feature>
<dbReference type="PANTHER" id="PTHR20661">
    <property type="entry name" value="PHOSPHATIDYLINOSITOL-GLYCAN BIOSYNTHESIS CLASS W PROTEIN"/>
    <property type="match status" value="1"/>
</dbReference>
<evidence type="ECO:0000256" key="3">
    <source>
        <dbReference type="ARBA" id="ARBA00022989"/>
    </source>
</evidence>
<keyword evidence="7" id="KW-1185">Reference proteome</keyword>
<evidence type="ECO:0000256" key="5">
    <source>
        <dbReference type="RuleBase" id="RU280819"/>
    </source>
</evidence>
<comment type="caution">
    <text evidence="6">The sequence shown here is derived from an EMBL/GenBank/DDBJ whole genome shotgun (WGS) entry which is preliminary data.</text>
</comment>
<name>A0AAN7SNQ6_9COLE</name>
<dbReference type="Proteomes" id="UP001353858">
    <property type="component" value="Unassembled WGS sequence"/>
</dbReference>
<feature type="transmembrane region" description="Helical" evidence="5">
    <location>
        <begin position="270"/>
        <end position="288"/>
    </location>
</feature>
<dbReference type="EMBL" id="JARPUR010000003">
    <property type="protein sequence ID" value="KAK4878908.1"/>
    <property type="molecule type" value="Genomic_DNA"/>
</dbReference>
<evidence type="ECO:0000256" key="1">
    <source>
        <dbReference type="ARBA" id="ARBA00004141"/>
    </source>
</evidence>
<evidence type="ECO:0000256" key="4">
    <source>
        <dbReference type="ARBA" id="ARBA00023136"/>
    </source>
</evidence>
<dbReference type="GO" id="GO:0072659">
    <property type="term" value="P:protein localization to plasma membrane"/>
    <property type="evidence" value="ECO:0007669"/>
    <property type="project" value="TreeGrafter"/>
</dbReference>
<evidence type="ECO:0000313" key="7">
    <source>
        <dbReference type="Proteomes" id="UP001353858"/>
    </source>
</evidence>
<keyword evidence="5" id="KW-0012">Acyltransferase</keyword>
<comment type="similarity">
    <text evidence="5">Belongs to the PIGW family.</text>
</comment>
<feature type="transmembrane region" description="Helical" evidence="5">
    <location>
        <begin position="300"/>
        <end position="322"/>
    </location>
</feature>
<protein>
    <recommendedName>
        <fullName evidence="5">Phosphatidylinositol-glycan biosynthesis class W protein</fullName>
        <ecNumber evidence="5">2.3.-.-</ecNumber>
    </recommendedName>
</protein>
<keyword evidence="5" id="KW-0337">GPI-anchor biosynthesis</keyword>
<comment type="function">
    <text evidence="5">A acetyltransferase, which acetylates the inositol ring of phosphatidylinositol during biosynthesis of GPI-anchor.</text>
</comment>
<keyword evidence="5" id="KW-0256">Endoplasmic reticulum</keyword>
<accession>A0AAN7SNQ6</accession>
<proteinExistence type="inferred from homology"/>
<comment type="pathway">
    <text evidence="5">Glycolipid biosynthesis; glycosylphosphatidylinositol-anchor biosynthesis.</text>
</comment>
<keyword evidence="4 5" id="KW-0472">Membrane</keyword>
<sequence>MNKNYEDLMHSDGTTAYETFSVIVPSAFIIFIASIIIHSFFRTNRITQITAEFILIVLPFIFIITVLANYATDIIILSIIASITLIGLLRNKCTIIPIQKHKNYNYVTLGRCTIFFLTVISILAVDFMVFPRRFAKTRNYGYSLMDVGVGLYVFASGALSYNNQFYRISIQKSITSAVPLILLGSARFIITQEIHYQVIDSEYGVHWNFFITLATVQILSSIVFNLVNINAIYAGGILLFLHENLLQLGLGEYVLSDIERNTFFRANREGIVSSLGYLGLYFLSSAFGKMFDIKNSSGKFSWKLIFKFLSLIGFLLWSTLILEKNFGVSRRLANSGYCIWVLFIGVFMFALLYVIELLENYVCGAVYIPVLFEAINYNALMFFLVANLLTGAVNIIFDTLSMYTMPSLVILSVYMICNCAFTYILFVKKIRLK</sequence>
<keyword evidence="2 5" id="KW-0812">Transmembrane</keyword>
<dbReference type="GO" id="GO:0032216">
    <property type="term" value="F:glucosaminyl-phosphatidylinositol O-acyltransferase activity"/>
    <property type="evidence" value="ECO:0007669"/>
    <property type="project" value="TreeGrafter"/>
</dbReference>
<dbReference type="AlphaFoldDB" id="A0AAN7SNQ6"/>
<feature type="transmembrane region" description="Helical" evidence="5">
    <location>
        <begin position="74"/>
        <end position="91"/>
    </location>
</feature>
<evidence type="ECO:0000256" key="2">
    <source>
        <dbReference type="ARBA" id="ARBA00022692"/>
    </source>
</evidence>
<dbReference type="EC" id="2.3.-.-" evidence="5"/>
<organism evidence="6 7">
    <name type="scientific">Aquatica leii</name>
    <dbReference type="NCBI Taxonomy" id="1421715"/>
    <lineage>
        <taxon>Eukaryota</taxon>
        <taxon>Metazoa</taxon>
        <taxon>Ecdysozoa</taxon>
        <taxon>Arthropoda</taxon>
        <taxon>Hexapoda</taxon>
        <taxon>Insecta</taxon>
        <taxon>Pterygota</taxon>
        <taxon>Neoptera</taxon>
        <taxon>Endopterygota</taxon>
        <taxon>Coleoptera</taxon>
        <taxon>Polyphaga</taxon>
        <taxon>Elateriformia</taxon>
        <taxon>Elateroidea</taxon>
        <taxon>Lampyridae</taxon>
        <taxon>Luciolinae</taxon>
        <taxon>Aquatica</taxon>
    </lineage>
</organism>
<evidence type="ECO:0000313" key="6">
    <source>
        <dbReference type="EMBL" id="KAK4878908.1"/>
    </source>
</evidence>
<keyword evidence="5" id="KW-0808">Transferase</keyword>
<dbReference type="GO" id="GO:0005789">
    <property type="term" value="C:endoplasmic reticulum membrane"/>
    <property type="evidence" value="ECO:0007669"/>
    <property type="project" value="UniProtKB-SubCell"/>
</dbReference>
<feature type="transmembrane region" description="Helical" evidence="5">
    <location>
        <begin position="20"/>
        <end position="37"/>
    </location>
</feature>